<proteinExistence type="predicted"/>
<gene>
    <name evidence="1" type="ORF">EZ449_20885</name>
</gene>
<name>A0A4R0NL68_9SPHI</name>
<keyword evidence="2" id="KW-1185">Reference proteome</keyword>
<dbReference type="EMBL" id="SJSN01000025">
    <property type="protein sequence ID" value="TCD00253.1"/>
    <property type="molecule type" value="Genomic_DNA"/>
</dbReference>
<dbReference type="AlphaFoldDB" id="A0A4R0NL68"/>
<dbReference type="OrthoDB" id="9766459at2"/>
<reference evidence="1 2" key="1">
    <citation type="submission" date="2019-02" db="EMBL/GenBank/DDBJ databases">
        <title>Pedobacter sp. RP-3-11 sp. nov., isolated from Arctic soil.</title>
        <authorList>
            <person name="Dahal R.H."/>
        </authorList>
    </citation>
    <scope>NUCLEOTIDE SEQUENCE [LARGE SCALE GENOMIC DNA]</scope>
    <source>
        <strain evidence="1 2">RP-3-11</strain>
    </source>
</reference>
<comment type="caution">
    <text evidence="1">The sequence shown here is derived from an EMBL/GenBank/DDBJ whole genome shotgun (WGS) entry which is preliminary data.</text>
</comment>
<sequence length="62" mass="7284">MGNINSDYYFLKWGGEMDELIRAKNRIKTSFGYPSDWPQSLQTMIAVMFYNSFGMYIPWGSE</sequence>
<accession>A0A4R0NL68</accession>
<evidence type="ECO:0000313" key="1">
    <source>
        <dbReference type="EMBL" id="TCD00253.1"/>
    </source>
</evidence>
<dbReference type="Proteomes" id="UP000291485">
    <property type="component" value="Unassembled WGS sequence"/>
</dbReference>
<evidence type="ECO:0000313" key="2">
    <source>
        <dbReference type="Proteomes" id="UP000291485"/>
    </source>
</evidence>
<protein>
    <submittedName>
        <fullName evidence="1">Uncharacterized protein</fullName>
    </submittedName>
</protein>
<dbReference type="RefSeq" id="WP_131562584.1">
    <property type="nucleotide sequence ID" value="NZ_SJSN01000025.1"/>
</dbReference>
<organism evidence="1 2">
    <name type="scientific">Pedobacter frigidisoli</name>
    <dbReference type="NCBI Taxonomy" id="2530455"/>
    <lineage>
        <taxon>Bacteria</taxon>
        <taxon>Pseudomonadati</taxon>
        <taxon>Bacteroidota</taxon>
        <taxon>Sphingobacteriia</taxon>
        <taxon>Sphingobacteriales</taxon>
        <taxon>Sphingobacteriaceae</taxon>
        <taxon>Pedobacter</taxon>
    </lineage>
</organism>